<protein>
    <recommendedName>
        <fullName evidence="4">Lipoprotein</fullName>
    </recommendedName>
</protein>
<gene>
    <name evidence="2" type="ORF">NK667_16975</name>
</gene>
<reference evidence="2" key="1">
    <citation type="submission" date="2022-07" db="EMBL/GenBank/DDBJ databases">
        <title>Pseudomonas nunamit sp. nov. an antifungal species isolated from Greenland.</title>
        <authorList>
            <person name="Ntana F."/>
            <person name="Hennessy R.C."/>
            <person name="Zervas A."/>
            <person name="Stougaard P."/>
        </authorList>
    </citation>
    <scope>NUCLEOTIDE SEQUENCE</scope>
    <source>
        <strain evidence="2">In5</strain>
    </source>
</reference>
<proteinExistence type="predicted"/>
<feature type="chain" id="PRO_5045818250" description="Lipoprotein" evidence="1">
    <location>
        <begin position="18"/>
        <end position="176"/>
    </location>
</feature>
<evidence type="ECO:0000256" key="1">
    <source>
        <dbReference type="SAM" id="SignalP"/>
    </source>
</evidence>
<evidence type="ECO:0008006" key="4">
    <source>
        <dbReference type="Google" id="ProtNLM"/>
    </source>
</evidence>
<accession>A0ABY5E8T5</accession>
<dbReference type="RefSeq" id="WP_054615535.1">
    <property type="nucleotide sequence ID" value="NZ_CP101125.1"/>
</dbReference>
<organism evidence="2 3">
    <name type="scientific">Pseudomonas nunensis</name>
    <dbReference type="NCBI Taxonomy" id="2961896"/>
    <lineage>
        <taxon>Bacteria</taxon>
        <taxon>Pseudomonadati</taxon>
        <taxon>Pseudomonadota</taxon>
        <taxon>Gammaproteobacteria</taxon>
        <taxon>Pseudomonadales</taxon>
        <taxon>Pseudomonadaceae</taxon>
        <taxon>Pseudomonas</taxon>
    </lineage>
</organism>
<name>A0ABY5E8T5_9PSED</name>
<feature type="signal peptide" evidence="1">
    <location>
        <begin position="1"/>
        <end position="17"/>
    </location>
</feature>
<evidence type="ECO:0000313" key="3">
    <source>
        <dbReference type="Proteomes" id="UP001059607"/>
    </source>
</evidence>
<sequence length="176" mass="19329">MKILICLLLAVMCSSCAKEHNKSSATVGFLSVKREGGLPLYDISFSSNINLQDLYGRGEGLGQASTNLNCALENDSDFSVGNTIERSAYGLIEKSPPGHVQGAFNYVTRAFLSETRNKGTSRRNLSVDELNSILANKTDIPCKVVITAYGYRPYYSNTMHIPTADLLREINKPRSK</sequence>
<keyword evidence="1" id="KW-0732">Signal</keyword>
<evidence type="ECO:0000313" key="2">
    <source>
        <dbReference type="EMBL" id="UTO11874.1"/>
    </source>
</evidence>
<dbReference type="Proteomes" id="UP001059607">
    <property type="component" value="Chromosome"/>
</dbReference>
<dbReference type="EMBL" id="CP101125">
    <property type="protein sequence ID" value="UTO11874.1"/>
    <property type="molecule type" value="Genomic_DNA"/>
</dbReference>
<keyword evidence="3" id="KW-1185">Reference proteome</keyword>